<evidence type="ECO:0000256" key="5">
    <source>
        <dbReference type="ARBA" id="ARBA00023146"/>
    </source>
</evidence>
<dbReference type="SUPFAM" id="SSF55681">
    <property type="entry name" value="Class II aaRS and biotin synthetases"/>
    <property type="match status" value="1"/>
</dbReference>
<dbReference type="EMBL" id="MHIT01000021">
    <property type="protein sequence ID" value="OGY56670.1"/>
    <property type="molecule type" value="Genomic_DNA"/>
</dbReference>
<keyword evidence="4" id="KW-0648">Protein biosynthesis</keyword>
<dbReference type="Proteomes" id="UP000177062">
    <property type="component" value="Unassembled WGS sequence"/>
</dbReference>
<comment type="caution">
    <text evidence="7">The sequence shown here is derived from an EMBL/GenBank/DDBJ whole genome shotgun (WGS) entry which is preliminary data.</text>
</comment>
<dbReference type="PANTHER" id="PTHR22594:SF5">
    <property type="entry name" value="ASPARTATE--TRNA LIGASE, MITOCHONDRIAL"/>
    <property type="match status" value="1"/>
</dbReference>
<sequence length="158" mass="18041">MFEQREDGSWGAAHHPFTMPDVKDAKELKERFKKDPISIKAFQYDVVLNGWEIFGGSIRNHNPELLEAVFEVMGHKKKDIQDRFGHLLEAFQYGVPPHGGIASGLDRLIAILQKEPNIREVFAFPKTGDGRDLMMNAPSEVDKKQLDELGLEIKKRKK</sequence>
<gene>
    <name evidence="7" type="ORF">A2Y84_00045</name>
</gene>
<dbReference type="GO" id="GO:0006422">
    <property type="term" value="P:aspartyl-tRNA aminoacylation"/>
    <property type="evidence" value="ECO:0007669"/>
    <property type="project" value="TreeGrafter"/>
</dbReference>
<evidence type="ECO:0000313" key="7">
    <source>
        <dbReference type="EMBL" id="OGY56670.1"/>
    </source>
</evidence>
<dbReference type="InterPro" id="IPR045864">
    <property type="entry name" value="aa-tRNA-synth_II/BPL/LPL"/>
</dbReference>
<name>A0A1G1YYE3_9BACT</name>
<keyword evidence="3" id="KW-0067">ATP-binding</keyword>
<keyword evidence="1" id="KW-0436">Ligase</keyword>
<evidence type="ECO:0000256" key="3">
    <source>
        <dbReference type="ARBA" id="ARBA00022840"/>
    </source>
</evidence>
<dbReference type="InterPro" id="IPR004364">
    <property type="entry name" value="Aa-tRNA-synt_II"/>
</dbReference>
<dbReference type="GO" id="GO:0004815">
    <property type="term" value="F:aspartate-tRNA ligase activity"/>
    <property type="evidence" value="ECO:0007669"/>
    <property type="project" value="TreeGrafter"/>
</dbReference>
<evidence type="ECO:0000256" key="4">
    <source>
        <dbReference type="ARBA" id="ARBA00022917"/>
    </source>
</evidence>
<protein>
    <recommendedName>
        <fullName evidence="6">Aminoacyl-tRNA synthetase class II (D/K/N) domain-containing protein</fullName>
    </recommendedName>
</protein>
<evidence type="ECO:0000313" key="8">
    <source>
        <dbReference type="Proteomes" id="UP000177062"/>
    </source>
</evidence>
<dbReference type="AlphaFoldDB" id="A0A1G1YYE3"/>
<dbReference type="Gene3D" id="3.30.930.10">
    <property type="entry name" value="Bira Bifunctional Protein, Domain 2"/>
    <property type="match status" value="1"/>
</dbReference>
<keyword evidence="5" id="KW-0030">Aminoacyl-tRNA synthetase</keyword>
<dbReference type="GO" id="GO:0005524">
    <property type="term" value="F:ATP binding"/>
    <property type="evidence" value="ECO:0007669"/>
    <property type="project" value="UniProtKB-KW"/>
</dbReference>
<keyword evidence="2" id="KW-0547">Nucleotide-binding</keyword>
<dbReference type="InterPro" id="IPR002312">
    <property type="entry name" value="Asp/Asn-tRNA-synth_IIb"/>
</dbReference>
<accession>A0A1G1YYE3</accession>
<evidence type="ECO:0000259" key="6">
    <source>
        <dbReference type="Pfam" id="PF00152"/>
    </source>
</evidence>
<feature type="domain" description="Aminoacyl-tRNA synthetase class II (D/K/N)" evidence="6">
    <location>
        <begin position="10"/>
        <end position="127"/>
    </location>
</feature>
<dbReference type="PANTHER" id="PTHR22594">
    <property type="entry name" value="ASPARTYL/LYSYL-TRNA SYNTHETASE"/>
    <property type="match status" value="1"/>
</dbReference>
<organism evidence="7 8">
    <name type="scientific">Candidatus Colwellbacteria bacterium RBG_13_48_8</name>
    <dbReference type="NCBI Taxonomy" id="1797685"/>
    <lineage>
        <taxon>Bacteria</taxon>
        <taxon>Candidatus Colwelliibacteriota</taxon>
    </lineage>
</organism>
<evidence type="ECO:0000256" key="1">
    <source>
        <dbReference type="ARBA" id="ARBA00022598"/>
    </source>
</evidence>
<dbReference type="Pfam" id="PF00152">
    <property type="entry name" value="tRNA-synt_2"/>
    <property type="match status" value="1"/>
</dbReference>
<dbReference type="PRINTS" id="PR01042">
    <property type="entry name" value="TRNASYNTHASP"/>
</dbReference>
<proteinExistence type="predicted"/>
<reference evidence="7 8" key="1">
    <citation type="journal article" date="2016" name="Nat. Commun.">
        <title>Thousands of microbial genomes shed light on interconnected biogeochemical processes in an aquifer system.</title>
        <authorList>
            <person name="Anantharaman K."/>
            <person name="Brown C.T."/>
            <person name="Hug L.A."/>
            <person name="Sharon I."/>
            <person name="Castelle C.J."/>
            <person name="Probst A.J."/>
            <person name="Thomas B.C."/>
            <person name="Singh A."/>
            <person name="Wilkins M.J."/>
            <person name="Karaoz U."/>
            <person name="Brodie E.L."/>
            <person name="Williams K.H."/>
            <person name="Hubbard S.S."/>
            <person name="Banfield J.F."/>
        </authorList>
    </citation>
    <scope>NUCLEOTIDE SEQUENCE [LARGE SCALE GENOMIC DNA]</scope>
</reference>
<evidence type="ECO:0000256" key="2">
    <source>
        <dbReference type="ARBA" id="ARBA00022741"/>
    </source>
</evidence>